<gene>
    <name evidence="3" type="ORF">OWR29_17975</name>
</gene>
<dbReference type="Gene3D" id="2.160.20.10">
    <property type="entry name" value="Single-stranded right-handed beta-helix, Pectin lyase-like"/>
    <property type="match status" value="1"/>
</dbReference>
<comment type="caution">
    <text evidence="3">The sequence shown here is derived from an EMBL/GenBank/DDBJ whole genome shotgun (WGS) entry which is preliminary data.</text>
</comment>
<protein>
    <submittedName>
        <fullName evidence="3">Right-handed parallel beta-helix repeat-containing protein</fullName>
    </submittedName>
</protein>
<dbReference type="InterPro" id="IPR011050">
    <property type="entry name" value="Pectin_lyase_fold/virulence"/>
</dbReference>
<dbReference type="InterPro" id="IPR006626">
    <property type="entry name" value="PbH1"/>
</dbReference>
<dbReference type="SMART" id="SM00710">
    <property type="entry name" value="PbH1"/>
    <property type="match status" value="6"/>
</dbReference>
<dbReference type="SUPFAM" id="SSF51126">
    <property type="entry name" value="Pectin lyase-like"/>
    <property type="match status" value="1"/>
</dbReference>
<organism evidence="3 4">
    <name type="scientific">Paractinoplanes pyxinae</name>
    <dbReference type="NCBI Taxonomy" id="2997416"/>
    <lineage>
        <taxon>Bacteria</taxon>
        <taxon>Bacillati</taxon>
        <taxon>Actinomycetota</taxon>
        <taxon>Actinomycetes</taxon>
        <taxon>Micromonosporales</taxon>
        <taxon>Micromonosporaceae</taxon>
        <taxon>Paractinoplanes</taxon>
    </lineage>
</organism>
<dbReference type="InterPro" id="IPR012334">
    <property type="entry name" value="Pectin_lyas_fold"/>
</dbReference>
<evidence type="ECO:0000313" key="4">
    <source>
        <dbReference type="Proteomes" id="UP001151002"/>
    </source>
</evidence>
<feature type="signal peptide" evidence="1">
    <location>
        <begin position="1"/>
        <end position="25"/>
    </location>
</feature>
<keyword evidence="1" id="KW-0732">Signal</keyword>
<dbReference type="EMBL" id="JAPNTZ010000006">
    <property type="protein sequence ID" value="MCY1139894.1"/>
    <property type="molecule type" value="Genomic_DNA"/>
</dbReference>
<feature type="chain" id="PRO_5046861942" evidence="1">
    <location>
        <begin position="26"/>
        <end position="380"/>
    </location>
</feature>
<sequence>MTRSVAITGIATLAALAAGGGVSYAAPRHDTACAVPARYATIQSAVNTTACTAIKVAPGTYAENVTIGRSLKLHGARSGQDARTRRGGGESVINGGALATITIDADNVTVDGFTLNGPPSPGTAALVMQTGKSGETIQNNVINNPGRAASITTSRSTFTRNLVKNTPTANDGFQTNSMPVRDVTISDNTFTGPTPSTYNADVTFIEGDRNLTVSGNRSTGTGTLVAFFKTTGGRVTGNTVAGKPDSSAVYIGGANSNITVSGNTISGAGSAIRVVNRPNSGVTITRNTLRKNQYGVNVGPGAVSGTLAVNRNSIAGNTAYGVFNDPTSGGPVNATCNWWGSLTGPGPVGPGRGDKVSTAVTYRPWLKLSSLITGCQEARR</sequence>
<proteinExistence type="predicted"/>
<evidence type="ECO:0000256" key="1">
    <source>
        <dbReference type="SAM" id="SignalP"/>
    </source>
</evidence>
<reference evidence="3" key="1">
    <citation type="submission" date="2022-11" db="EMBL/GenBank/DDBJ databases">
        <authorList>
            <person name="Somphong A."/>
            <person name="Phongsopitanun W."/>
        </authorList>
    </citation>
    <scope>NUCLEOTIDE SEQUENCE</scope>
    <source>
        <strain evidence="3">Pm04-4</strain>
    </source>
</reference>
<dbReference type="Pfam" id="PF13229">
    <property type="entry name" value="Beta_helix"/>
    <property type="match status" value="1"/>
</dbReference>
<dbReference type="InterPro" id="IPR039448">
    <property type="entry name" value="Beta_helix"/>
</dbReference>
<dbReference type="RefSeq" id="WP_267564049.1">
    <property type="nucleotide sequence ID" value="NZ_JAPNTZ010000006.1"/>
</dbReference>
<name>A0ABT4B079_9ACTN</name>
<evidence type="ECO:0000313" key="3">
    <source>
        <dbReference type="EMBL" id="MCY1139894.1"/>
    </source>
</evidence>
<accession>A0ABT4B079</accession>
<feature type="domain" description="Right handed beta helix" evidence="2">
    <location>
        <begin position="182"/>
        <end position="324"/>
    </location>
</feature>
<dbReference type="Proteomes" id="UP001151002">
    <property type="component" value="Unassembled WGS sequence"/>
</dbReference>
<evidence type="ECO:0000259" key="2">
    <source>
        <dbReference type="Pfam" id="PF13229"/>
    </source>
</evidence>
<keyword evidence="4" id="KW-1185">Reference proteome</keyword>